<dbReference type="InterPro" id="IPR027268">
    <property type="entry name" value="Peptidase_M4/M1_CTD_sf"/>
</dbReference>
<feature type="binding site" evidence="2">
    <location>
        <position position="332"/>
    </location>
    <ligand>
        <name>Zn(2+)</name>
        <dbReference type="ChEBI" id="CHEBI:29105"/>
        <note>catalytic</note>
    </ligand>
</feature>
<dbReference type="GO" id="GO:0008237">
    <property type="term" value="F:metallopeptidase activity"/>
    <property type="evidence" value="ECO:0007669"/>
    <property type="project" value="InterPro"/>
</dbReference>
<name>A0A1I7IJH3_9FLAO</name>
<dbReference type="GO" id="GO:0008270">
    <property type="term" value="F:zinc ion binding"/>
    <property type="evidence" value="ECO:0007669"/>
    <property type="project" value="InterPro"/>
</dbReference>
<organism evidence="6 7">
    <name type="scientific">Pustulibacterium marinum</name>
    <dbReference type="NCBI Taxonomy" id="1224947"/>
    <lineage>
        <taxon>Bacteria</taxon>
        <taxon>Pseudomonadati</taxon>
        <taxon>Bacteroidota</taxon>
        <taxon>Flavobacteriia</taxon>
        <taxon>Flavobacteriales</taxon>
        <taxon>Flavobacteriaceae</taxon>
        <taxon>Pustulibacterium</taxon>
    </lineage>
</organism>
<proteinExistence type="predicted"/>
<keyword evidence="7" id="KW-1185">Reference proteome</keyword>
<dbReference type="Gene3D" id="1.10.390.10">
    <property type="entry name" value="Neutral Protease Domain 2"/>
    <property type="match status" value="1"/>
</dbReference>
<dbReference type="PANTHER" id="PTHR45726:SF3">
    <property type="entry name" value="LEUKOTRIENE A-4 HYDROLASE"/>
    <property type="match status" value="1"/>
</dbReference>
<evidence type="ECO:0000256" key="2">
    <source>
        <dbReference type="PIRSR" id="PIRSR634015-3"/>
    </source>
</evidence>
<dbReference type="InterPro" id="IPR034015">
    <property type="entry name" value="M1_LTA4H"/>
</dbReference>
<dbReference type="InterPro" id="IPR045357">
    <property type="entry name" value="Aminopeptidase_N-like_N"/>
</dbReference>
<feature type="domain" description="Peptidase M1 membrane alanine aminopeptidase" evidence="4">
    <location>
        <begin position="264"/>
        <end position="467"/>
    </location>
</feature>
<feature type="domain" description="Aminopeptidase N-like N-terminal" evidence="5">
    <location>
        <begin position="47"/>
        <end position="225"/>
    </location>
</feature>
<gene>
    <name evidence="6" type="ORF">SAMN05216480_1176</name>
</gene>
<evidence type="ECO:0000259" key="5">
    <source>
        <dbReference type="Pfam" id="PF17900"/>
    </source>
</evidence>
<feature type="active site" description="Proton acceptor" evidence="1">
    <location>
        <position position="333"/>
    </location>
</feature>
<dbReference type="AlphaFoldDB" id="A0A1I7IJH3"/>
<evidence type="ECO:0000259" key="4">
    <source>
        <dbReference type="Pfam" id="PF01433"/>
    </source>
</evidence>
<dbReference type="RefSeq" id="WP_093026267.1">
    <property type="nucleotide sequence ID" value="NZ_FPBK01000017.1"/>
</dbReference>
<dbReference type="PANTHER" id="PTHR45726">
    <property type="entry name" value="LEUKOTRIENE A-4 HYDROLASE"/>
    <property type="match status" value="1"/>
</dbReference>
<feature type="binding site" evidence="2">
    <location>
        <position position="355"/>
    </location>
    <ligand>
        <name>Zn(2+)</name>
        <dbReference type="ChEBI" id="CHEBI:29105"/>
        <note>catalytic</note>
    </ligand>
</feature>
<feature type="signal peptide" evidence="3">
    <location>
        <begin position="1"/>
        <end position="19"/>
    </location>
</feature>
<feature type="chain" id="PRO_5011590577" evidence="3">
    <location>
        <begin position="20"/>
        <end position="542"/>
    </location>
</feature>
<protein>
    <submittedName>
        <fullName evidence="6">Peptidase family M1</fullName>
    </submittedName>
</protein>
<accession>A0A1I7IJH3</accession>
<dbReference type="InterPro" id="IPR042097">
    <property type="entry name" value="Aminopeptidase_N-like_N_sf"/>
</dbReference>
<evidence type="ECO:0000256" key="1">
    <source>
        <dbReference type="PIRSR" id="PIRSR634015-1"/>
    </source>
</evidence>
<feature type="binding site" evidence="2">
    <location>
        <position position="336"/>
    </location>
    <ligand>
        <name>Zn(2+)</name>
        <dbReference type="ChEBI" id="CHEBI:29105"/>
        <note>catalytic</note>
    </ligand>
</feature>
<evidence type="ECO:0000313" key="7">
    <source>
        <dbReference type="Proteomes" id="UP000199138"/>
    </source>
</evidence>
<dbReference type="EMBL" id="FPBK01000017">
    <property type="protein sequence ID" value="SFU73056.1"/>
    <property type="molecule type" value="Genomic_DNA"/>
</dbReference>
<feature type="active site" description="Proton donor" evidence="1">
    <location>
        <position position="407"/>
    </location>
</feature>
<dbReference type="InterPro" id="IPR014782">
    <property type="entry name" value="Peptidase_M1_dom"/>
</dbReference>
<dbReference type="OrthoDB" id="100605at2"/>
<dbReference type="Proteomes" id="UP000199138">
    <property type="component" value="Unassembled WGS sequence"/>
</dbReference>
<dbReference type="Gene3D" id="2.60.40.1730">
    <property type="entry name" value="tricorn interacting facor f3 domain"/>
    <property type="match status" value="1"/>
</dbReference>
<reference evidence="6 7" key="1">
    <citation type="submission" date="2016-10" db="EMBL/GenBank/DDBJ databases">
        <authorList>
            <person name="de Groot N.N."/>
        </authorList>
    </citation>
    <scope>NUCLEOTIDE SEQUENCE [LARGE SCALE GENOMIC DNA]</scope>
    <source>
        <strain evidence="6 7">CGMCC 1.12333</strain>
    </source>
</reference>
<sequence>MKKLLFISLFLISSAALNAQLLKEKPTYTKADTLRGSLRKERNFDVQHYTLDVKVEPEKQYISGSNTIKFIPQEDLETIQIDLFENLQVDSIVYKGKTLPYRREFNAVFIDFSNPLKENTSEEIQFYYSGNPKVAKNAPWDGGFVYKTSESGQPWIATACQGLGASVWWPVKDHQSDEPDHGMDILVSVPNGIMDVSNGRLQGSEDLGDGYTKWHWKVINPINSYDVSLNIGDYVHFGENYKGLDTDFYVLRENLEKAKIQFKEVEPMMDCFQEHFGEYPFKEDSYKLVETPFLGMEHQSAVAYGNKYMKGYLGTDLSGNGPGLKWDYIIIHETGHEWFGNSITSKDIADMWIHEAFTTYTEVVYTECEWGYEDAMKYVYGLRRNIRNNAPIIGDYGVNKEGSGDMYFKGANMLNTLRHVVNDDDKWWKLLKDYSLHFKHQQIETKDVVDFFEAETNLNLKPIFDQYLRYTTIPVLELKKDGKSVLYRWKTDVSNFEMPIDIKINNNQLRINATNDWQKLKKADLDAIKVNTSMNYIKVEKL</sequence>
<evidence type="ECO:0000256" key="3">
    <source>
        <dbReference type="SAM" id="SignalP"/>
    </source>
</evidence>
<dbReference type="CDD" id="cd09603">
    <property type="entry name" value="M1_APN_like"/>
    <property type="match status" value="1"/>
</dbReference>
<keyword evidence="3" id="KW-0732">Signal</keyword>
<dbReference type="Pfam" id="PF17900">
    <property type="entry name" value="Peptidase_M1_N"/>
    <property type="match status" value="1"/>
</dbReference>
<dbReference type="SUPFAM" id="SSF63737">
    <property type="entry name" value="Leukotriene A4 hydrolase N-terminal domain"/>
    <property type="match status" value="1"/>
</dbReference>
<evidence type="ECO:0000313" key="6">
    <source>
        <dbReference type="EMBL" id="SFU73056.1"/>
    </source>
</evidence>
<dbReference type="Pfam" id="PF01433">
    <property type="entry name" value="Peptidase_M1"/>
    <property type="match status" value="1"/>
</dbReference>
<comment type="cofactor">
    <cofactor evidence="2">
        <name>Zn(2+)</name>
        <dbReference type="ChEBI" id="CHEBI:29105"/>
    </cofactor>
    <text evidence="2">Binds 1 zinc ion per subunit.</text>
</comment>
<keyword evidence="2" id="KW-0862">Zinc</keyword>
<dbReference type="SUPFAM" id="SSF55486">
    <property type="entry name" value="Metalloproteases ('zincins'), catalytic domain"/>
    <property type="match status" value="1"/>
</dbReference>
<dbReference type="STRING" id="1224947.SAMN05216480_1176"/>
<keyword evidence="2" id="KW-0479">Metal-binding</keyword>